<evidence type="ECO:0000313" key="1">
    <source>
        <dbReference type="EMBL" id="MBB5427114.1"/>
    </source>
</evidence>
<dbReference type="OrthoDB" id="869379at2"/>
<name>A0A7W8QBD8_PARAM</name>
<keyword evidence="2" id="KW-1185">Reference proteome</keyword>
<dbReference type="RefSeq" id="WP_026228323.1">
    <property type="nucleotide sequence ID" value="NZ_JACHDD010000008.1"/>
</dbReference>
<proteinExistence type="predicted"/>
<dbReference type="EMBL" id="JACHDD010000008">
    <property type="protein sequence ID" value="MBB5427114.1"/>
    <property type="molecule type" value="Genomic_DNA"/>
</dbReference>
<comment type="caution">
    <text evidence="1">The sequence shown here is derived from an EMBL/GenBank/DDBJ whole genome shotgun (WGS) entry which is preliminary data.</text>
</comment>
<sequence>MRHGDILSTGLLIAATPDTLQIAAIDGNTCQREPLDCINPISCVGGIDTGWRLSRLTELSSRMAITNTPANAGEWSDAQFDLSGYPKACANRAKSFRRRGCRSPGYVAFIDVMIWAPNSLR</sequence>
<accession>A0A7W8QBD8</accession>
<protein>
    <submittedName>
        <fullName evidence="1">Uncharacterized protein</fullName>
    </submittedName>
</protein>
<dbReference type="AlphaFoldDB" id="A0A7W8QBD8"/>
<evidence type="ECO:0000313" key="2">
    <source>
        <dbReference type="Proteomes" id="UP000592780"/>
    </source>
</evidence>
<organism evidence="1 2">
    <name type="scientific">Paraburkholderia atlantica</name>
    <dbReference type="NCBI Taxonomy" id="2654982"/>
    <lineage>
        <taxon>Bacteria</taxon>
        <taxon>Pseudomonadati</taxon>
        <taxon>Pseudomonadota</taxon>
        <taxon>Betaproteobacteria</taxon>
        <taxon>Burkholderiales</taxon>
        <taxon>Burkholderiaceae</taxon>
        <taxon>Paraburkholderia</taxon>
    </lineage>
</organism>
<dbReference type="Proteomes" id="UP000592780">
    <property type="component" value="Unassembled WGS sequence"/>
</dbReference>
<reference evidence="1 2" key="1">
    <citation type="submission" date="2020-08" db="EMBL/GenBank/DDBJ databases">
        <title>Genomic Encyclopedia of Type Strains, Phase IV (KMG-V): Genome sequencing to study the core and pangenomes of soil and plant-associated prokaryotes.</title>
        <authorList>
            <person name="Whitman W."/>
        </authorList>
    </citation>
    <scope>NUCLEOTIDE SEQUENCE [LARGE SCALE GENOMIC DNA]</scope>
    <source>
        <strain evidence="1 2">JPY158</strain>
    </source>
</reference>
<gene>
    <name evidence="1" type="ORF">HDG40_005293</name>
</gene>